<dbReference type="Proteomes" id="UP000177328">
    <property type="component" value="Unassembled WGS sequence"/>
</dbReference>
<dbReference type="AlphaFoldDB" id="A0A1F5KHB5"/>
<name>A0A1F5KHB5_9BACT</name>
<evidence type="ECO:0000313" key="1">
    <source>
        <dbReference type="EMBL" id="OGE40001.1"/>
    </source>
</evidence>
<accession>A0A1F5KHB5</accession>
<sequence>MPEKIIYDCFIGVLVPDDVAIAYERFKNKVRQAVPGLGYSQDAPRITVWNSVDIRERSLEPMQNTLERHREMLRGASIMVSGLGYLLPDNPFMAYLEARVPPQLVDFRTATRADLSTFCRDERLEYHPHLRFAFMPRQEQKRTFRRNEQKLREMCAGINWSFPVTQVAIWGKDQANQTARPIRTITLLK</sequence>
<reference evidence="1 2" key="1">
    <citation type="journal article" date="2016" name="Nat. Commun.">
        <title>Thousands of microbial genomes shed light on interconnected biogeochemical processes in an aquifer system.</title>
        <authorList>
            <person name="Anantharaman K."/>
            <person name="Brown C.T."/>
            <person name="Hug L.A."/>
            <person name="Sharon I."/>
            <person name="Castelle C.J."/>
            <person name="Probst A.J."/>
            <person name="Thomas B.C."/>
            <person name="Singh A."/>
            <person name="Wilkins M.J."/>
            <person name="Karaoz U."/>
            <person name="Brodie E.L."/>
            <person name="Williams K.H."/>
            <person name="Hubbard S.S."/>
            <person name="Banfield J.F."/>
        </authorList>
    </citation>
    <scope>NUCLEOTIDE SEQUENCE [LARGE SCALE GENOMIC DNA]</scope>
</reference>
<gene>
    <name evidence="1" type="ORF">A3D25_04335</name>
</gene>
<evidence type="ECO:0000313" key="2">
    <source>
        <dbReference type="Proteomes" id="UP000177328"/>
    </source>
</evidence>
<dbReference type="InterPro" id="IPR009097">
    <property type="entry name" value="Cyclic_Pdiesterase"/>
</dbReference>
<dbReference type="EMBL" id="MFDD01000014">
    <property type="protein sequence ID" value="OGE40001.1"/>
    <property type="molecule type" value="Genomic_DNA"/>
</dbReference>
<comment type="caution">
    <text evidence="1">The sequence shown here is derived from an EMBL/GenBank/DDBJ whole genome shotgun (WGS) entry which is preliminary data.</text>
</comment>
<dbReference type="Gene3D" id="3.90.1140.10">
    <property type="entry name" value="Cyclic phosphodiesterase"/>
    <property type="match status" value="1"/>
</dbReference>
<protein>
    <recommendedName>
        <fullName evidence="3">2'-5' RNA ligase</fullName>
    </recommendedName>
</protein>
<organism evidence="1 2">
    <name type="scientific">Candidatus Daviesbacteria bacterium RIFCSPHIGHO2_02_FULL_43_12</name>
    <dbReference type="NCBI Taxonomy" id="1797776"/>
    <lineage>
        <taxon>Bacteria</taxon>
        <taxon>Candidatus Daviesiibacteriota</taxon>
    </lineage>
</organism>
<dbReference type="SUPFAM" id="SSF55144">
    <property type="entry name" value="LigT-like"/>
    <property type="match status" value="1"/>
</dbReference>
<evidence type="ECO:0008006" key="3">
    <source>
        <dbReference type="Google" id="ProtNLM"/>
    </source>
</evidence>
<proteinExistence type="predicted"/>